<feature type="domain" description="Glycosyl transferase family 1" evidence="1">
    <location>
        <begin position="217"/>
        <end position="379"/>
    </location>
</feature>
<dbReference type="InterPro" id="IPR001296">
    <property type="entry name" value="Glyco_trans_1"/>
</dbReference>
<dbReference type="PANTHER" id="PTHR12526">
    <property type="entry name" value="GLYCOSYLTRANSFERASE"/>
    <property type="match status" value="1"/>
</dbReference>
<dbReference type="SUPFAM" id="SSF53756">
    <property type="entry name" value="UDP-Glycosyltransferase/glycogen phosphorylase"/>
    <property type="match status" value="1"/>
</dbReference>
<evidence type="ECO:0000313" key="4">
    <source>
        <dbReference type="Proteomes" id="UP000626242"/>
    </source>
</evidence>
<feature type="domain" description="Glycosyltransferase subfamily 4-like N-terminal" evidence="2">
    <location>
        <begin position="18"/>
        <end position="196"/>
    </location>
</feature>
<reference evidence="3 4" key="1">
    <citation type="submission" date="2020-08" db="EMBL/GenBank/DDBJ databases">
        <title>A Genomic Blueprint of the Chicken Gut Microbiome.</title>
        <authorList>
            <person name="Gilroy R."/>
            <person name="Ravi A."/>
            <person name="Getino M."/>
            <person name="Pursley I."/>
            <person name="Horton D.L."/>
            <person name="Alikhan N.-F."/>
            <person name="Baker D."/>
            <person name="Gharbi K."/>
            <person name="Hall N."/>
            <person name="Watson M."/>
            <person name="Adriaenssens E.M."/>
            <person name="Foster-Nyarko E."/>
            <person name="Jarju S."/>
            <person name="Secka A."/>
            <person name="Antonio M."/>
            <person name="Oren A."/>
            <person name="Chaudhuri R."/>
            <person name="La Ragione R.M."/>
            <person name="Hildebrand F."/>
            <person name="Pallen M.J."/>
        </authorList>
    </citation>
    <scope>NUCLEOTIDE SEQUENCE [LARGE SCALE GENOMIC DNA]</scope>
    <source>
        <strain evidence="3 4">Sa1CVA4</strain>
    </source>
</reference>
<comment type="caution">
    <text evidence="3">The sequence shown here is derived from an EMBL/GenBank/DDBJ whole genome shotgun (WGS) entry which is preliminary data.</text>
</comment>
<dbReference type="Gene3D" id="3.40.50.2000">
    <property type="entry name" value="Glycogen Phosphorylase B"/>
    <property type="match status" value="2"/>
</dbReference>
<keyword evidence="4" id="KW-1185">Reference proteome</keyword>
<proteinExistence type="predicted"/>
<dbReference type="InterPro" id="IPR028098">
    <property type="entry name" value="Glyco_trans_4-like_N"/>
</dbReference>
<dbReference type="Pfam" id="PF00534">
    <property type="entry name" value="Glycos_transf_1"/>
    <property type="match status" value="1"/>
</dbReference>
<organism evidence="3 4">
    <name type="scientific">Kaistella pullorum</name>
    <dbReference type="NCBI Taxonomy" id="2763074"/>
    <lineage>
        <taxon>Bacteria</taxon>
        <taxon>Pseudomonadati</taxon>
        <taxon>Bacteroidota</taxon>
        <taxon>Flavobacteriia</taxon>
        <taxon>Flavobacteriales</taxon>
        <taxon>Weeksellaceae</taxon>
        <taxon>Chryseobacterium group</taxon>
        <taxon>Kaistella</taxon>
    </lineage>
</organism>
<name>A0ABR8WP43_9FLAO</name>
<dbReference type="Proteomes" id="UP000626242">
    <property type="component" value="Unassembled WGS sequence"/>
</dbReference>
<sequence>MKILVISQYFWPENFKINDLCLGLREKGHDVEVLTGIPNYPSGQFAEGYDFFRNNDEVWNGIKIHRARLVARGSGALKLILNYLSFAFFASAKGRKLPKEFDCILVYEPSPITVGIPAVFIGRKQKIPILFWVQDLWPESLSAAGNIHNKTLLKTFDVITKWIYKNSTKVLVQSEGFRSYIQAQGVANEKIIFYPNSTENFYVPTAADPVLKSKLPDGFLITFAGNFGESQSLHTILHAALELKNQGFDEIKFVFLGDGRMKTTMVDFINNNGLEDTVHLLGAYPAEEMPKYFGCSDVLISSLKKDRIFSLTIPSKIQSYLASGKPILASMDGEGARIIEEAQAGLSSPAEDVKSLTSNIIELYKLSDIERRQMANNARCYFEQHFERNTLLDKLIEIFHREVAKFNKN</sequence>
<dbReference type="Pfam" id="PF13579">
    <property type="entry name" value="Glyco_trans_4_4"/>
    <property type="match status" value="1"/>
</dbReference>
<evidence type="ECO:0000259" key="1">
    <source>
        <dbReference type="Pfam" id="PF00534"/>
    </source>
</evidence>
<dbReference type="RefSeq" id="WP_251833957.1">
    <property type="nucleotide sequence ID" value="NZ_JACSPS010000003.1"/>
</dbReference>
<dbReference type="EMBL" id="JACSPS010000003">
    <property type="protein sequence ID" value="MBD8018750.1"/>
    <property type="molecule type" value="Genomic_DNA"/>
</dbReference>
<evidence type="ECO:0000259" key="2">
    <source>
        <dbReference type="Pfam" id="PF13579"/>
    </source>
</evidence>
<accession>A0ABR8WP43</accession>
<evidence type="ECO:0000313" key="3">
    <source>
        <dbReference type="EMBL" id="MBD8018750.1"/>
    </source>
</evidence>
<protein>
    <submittedName>
        <fullName evidence="3">Glycosyltransferase family 4 protein</fullName>
    </submittedName>
</protein>
<dbReference type="CDD" id="cd03794">
    <property type="entry name" value="GT4_WbuB-like"/>
    <property type="match status" value="1"/>
</dbReference>
<gene>
    <name evidence="3" type="ORF">H9628_09720</name>
</gene>